<sequence>MSFIKSIRRSLGINFDSDEEEKPTENIMHEEPARATKPETADDHGISECRPPCPADDNLPADMLTAVVELFNSTQPEFVSRCIDTDAQKQFLLERINADVAERIRRAIRRAHEMGLKEWEETRRKLIEEVEDLRQQKQQLEQRREESKGERLSNQRQKRAMTERINDLESKVNTLEAEKEQLLLENRSMANRLRVAGVGGEGAVDPNVTTHLVDELEKLREENAGTEDLRLQLDAVKQQLATVTEDKQRLAEDLKSHLYTEKEYSRIRQQAEKSESALEIARKQTEQLQADLLQRDDIIRNLNDRLADALREADRLASRDANDMSHLELTEIPDIIPQPAAAASEIADQPQPVQKKKRGRRKRSEATPQPKRFSAIDELMDSTDWFDSTPPTRQEKPDKNDDDFGYKAPPKKTPPADDDKQLSLW</sequence>
<comment type="caution">
    <text evidence="3">The sequence shown here is derived from an EMBL/GenBank/DDBJ whole genome shotgun (WGS) entry which is preliminary data.</text>
</comment>
<feature type="compositionally biased region" description="Basic and acidic residues" evidence="2">
    <location>
        <begin position="414"/>
        <end position="425"/>
    </location>
</feature>
<proteinExistence type="predicted"/>
<name>A0A2V1IUH8_9BACT</name>
<feature type="compositionally biased region" description="Basic and acidic residues" evidence="2">
    <location>
        <begin position="138"/>
        <end position="153"/>
    </location>
</feature>
<dbReference type="AlphaFoldDB" id="A0A2V1IUH8"/>
<evidence type="ECO:0000313" key="3">
    <source>
        <dbReference type="EMBL" id="PWB08441.1"/>
    </source>
</evidence>
<dbReference type="GeneID" id="93423291"/>
<feature type="region of interest" description="Disordered" evidence="2">
    <location>
        <begin position="1"/>
        <end position="46"/>
    </location>
</feature>
<feature type="compositionally biased region" description="Basic and acidic residues" evidence="2">
    <location>
        <begin position="23"/>
        <end position="46"/>
    </location>
</feature>
<feature type="region of interest" description="Disordered" evidence="2">
    <location>
        <begin position="138"/>
        <end position="162"/>
    </location>
</feature>
<keyword evidence="1" id="KW-0175">Coiled coil</keyword>
<gene>
    <name evidence="3" type="ORF">C5O25_04540</name>
</gene>
<evidence type="ECO:0000256" key="2">
    <source>
        <dbReference type="SAM" id="MobiDB-lite"/>
    </source>
</evidence>
<feature type="compositionally biased region" description="Basic and acidic residues" evidence="2">
    <location>
        <begin position="393"/>
        <end position="405"/>
    </location>
</feature>
<feature type="compositionally biased region" description="Basic residues" evidence="2">
    <location>
        <begin position="354"/>
        <end position="363"/>
    </location>
</feature>
<keyword evidence="4" id="KW-1185">Reference proteome</keyword>
<dbReference type="RefSeq" id="WP_107035544.1">
    <property type="nucleotide sequence ID" value="NZ_CAONGC010000001.1"/>
</dbReference>
<accession>A0A2V1IUH8</accession>
<evidence type="ECO:0000313" key="4">
    <source>
        <dbReference type="Proteomes" id="UP000244925"/>
    </source>
</evidence>
<reference evidence="4" key="1">
    <citation type="submission" date="2018-02" db="EMBL/GenBank/DDBJ databases">
        <authorList>
            <person name="Clavel T."/>
            <person name="Strowig T."/>
        </authorList>
    </citation>
    <scope>NUCLEOTIDE SEQUENCE [LARGE SCALE GENOMIC DNA]</scope>
    <source>
        <strain evidence="4">DSM 100764</strain>
    </source>
</reference>
<organism evidence="3 4">
    <name type="scientific">Paramuribaculum intestinale</name>
    <dbReference type="NCBI Taxonomy" id="2094151"/>
    <lineage>
        <taxon>Bacteria</taxon>
        <taxon>Pseudomonadati</taxon>
        <taxon>Bacteroidota</taxon>
        <taxon>Bacteroidia</taxon>
        <taxon>Bacteroidales</taxon>
        <taxon>Muribaculaceae</taxon>
        <taxon>Paramuribaculum</taxon>
    </lineage>
</organism>
<dbReference type="EMBL" id="PUBV01000006">
    <property type="protein sequence ID" value="PWB08441.1"/>
    <property type="molecule type" value="Genomic_DNA"/>
</dbReference>
<dbReference type="Proteomes" id="UP000244925">
    <property type="component" value="Unassembled WGS sequence"/>
</dbReference>
<protein>
    <submittedName>
        <fullName evidence="3">Uncharacterized protein</fullName>
    </submittedName>
</protein>
<feature type="coiled-coil region" evidence="1">
    <location>
        <begin position="226"/>
        <end position="319"/>
    </location>
</feature>
<evidence type="ECO:0000256" key="1">
    <source>
        <dbReference type="SAM" id="Coils"/>
    </source>
</evidence>
<feature type="region of interest" description="Disordered" evidence="2">
    <location>
        <begin position="342"/>
        <end position="425"/>
    </location>
</feature>